<reference evidence="4 6" key="1">
    <citation type="journal article" date="2015" name="Genome Announc.">
        <title>Draft Genome Sequence of a Heterotrophic Facultative Anaerobic Thermophilic Bacterium, Ardenticatena maritima Strain 110ST.</title>
        <authorList>
            <person name="Kawaichi S."/>
            <person name="Yoshida T."/>
            <person name="Sako Y."/>
            <person name="Nakamura R."/>
        </authorList>
    </citation>
    <scope>NUCLEOTIDE SEQUENCE [LARGE SCALE GENOMIC DNA]</scope>
    <source>
        <strain evidence="4 6">110S</strain>
    </source>
</reference>
<dbReference type="PANTHER" id="PTHR22789">
    <property type="entry name" value="FUCULOSE PHOSPHATE ALDOLASE"/>
    <property type="match status" value="1"/>
</dbReference>
<sequence>MGDAEQREAIEALCRLGRDMVAAGMVRGSGGNMSIRLGDRLLISATGQPLDTLTPETLVPLTLDGERLSDTAQPSSEWQLHVAAYRVWPEARVVVHAHPPYAIAWGALGRPLPPLTSDAYLHLGAQVPLVPYITPTTAALAQATAEALRESPAVLLQNHGVVVVGESVAKARVRLEVLEDTARMMLLAHAVGTPRVLTPEDMHALDVATQGRYAFKRSS</sequence>
<evidence type="ECO:0000313" key="7">
    <source>
        <dbReference type="Proteomes" id="UP000050502"/>
    </source>
</evidence>
<dbReference type="FunCoup" id="A0A0M9UDI8">
    <property type="interactions" value="55"/>
</dbReference>
<evidence type="ECO:0000256" key="1">
    <source>
        <dbReference type="ARBA" id="ARBA00022723"/>
    </source>
</evidence>
<evidence type="ECO:0000256" key="2">
    <source>
        <dbReference type="ARBA" id="ARBA00023239"/>
    </source>
</evidence>
<dbReference type="InterPro" id="IPR036409">
    <property type="entry name" value="Aldolase_II/adducin_N_sf"/>
</dbReference>
<evidence type="ECO:0000313" key="5">
    <source>
        <dbReference type="EMBL" id="KPL88400.1"/>
    </source>
</evidence>
<gene>
    <name evidence="4" type="primary">fucA</name>
    <name evidence="4" type="ORF">ARMA_2443</name>
    <name evidence="5" type="ORF">SE16_06200</name>
</gene>
<dbReference type="EMBL" id="LGKN01000004">
    <property type="protein sequence ID" value="KPL88400.1"/>
    <property type="molecule type" value="Genomic_DNA"/>
</dbReference>
<proteinExistence type="predicted"/>
<dbReference type="STRING" id="872965.SE16_06200"/>
<dbReference type="SUPFAM" id="SSF53639">
    <property type="entry name" value="AraD/HMP-PK domain-like"/>
    <property type="match status" value="1"/>
</dbReference>
<comment type="caution">
    <text evidence="4">The sequence shown here is derived from an EMBL/GenBank/DDBJ whole genome shotgun (WGS) entry which is preliminary data.</text>
</comment>
<dbReference type="AlphaFoldDB" id="A0A0M9UDI8"/>
<evidence type="ECO:0000313" key="4">
    <source>
        <dbReference type="EMBL" id="GAP64020.1"/>
    </source>
</evidence>
<reference evidence="6" key="3">
    <citation type="submission" date="2015-08" db="EMBL/GenBank/DDBJ databases">
        <title>Draft Genome Sequence of a Heterotrophic Facultative Anaerobic Bacterium Ardenticatena maritima Strain 110S.</title>
        <authorList>
            <person name="Kawaichi S."/>
            <person name="Yoshida T."/>
            <person name="Sako Y."/>
            <person name="Nakamura R."/>
        </authorList>
    </citation>
    <scope>NUCLEOTIDE SEQUENCE [LARGE SCALE GENOMIC DNA]</scope>
    <source>
        <strain evidence="6">110S</strain>
    </source>
</reference>
<name>A0A0M9UDI8_9CHLR</name>
<dbReference type="InterPro" id="IPR001303">
    <property type="entry name" value="Aldolase_II/adducin_N"/>
</dbReference>
<protein>
    <submittedName>
        <fullName evidence="4">L-fuculose-phosphate aldolase</fullName>
        <ecNumber evidence="4">4.1.2.17</ecNumber>
    </submittedName>
</protein>
<dbReference type="PANTHER" id="PTHR22789:SF0">
    <property type="entry name" value="3-OXO-TETRONATE 4-PHOSPHATE DECARBOXYLASE-RELATED"/>
    <property type="match status" value="1"/>
</dbReference>
<organism evidence="4 6">
    <name type="scientific">Ardenticatena maritima</name>
    <dbReference type="NCBI Taxonomy" id="872965"/>
    <lineage>
        <taxon>Bacteria</taxon>
        <taxon>Bacillati</taxon>
        <taxon>Chloroflexota</taxon>
        <taxon>Ardenticatenia</taxon>
        <taxon>Ardenticatenales</taxon>
        <taxon>Ardenticatenaceae</taxon>
        <taxon>Ardenticatena</taxon>
    </lineage>
</organism>
<keyword evidence="1" id="KW-0479">Metal-binding</keyword>
<evidence type="ECO:0000313" key="6">
    <source>
        <dbReference type="Proteomes" id="UP000037784"/>
    </source>
</evidence>
<dbReference type="RefSeq" id="WP_054493775.1">
    <property type="nucleotide sequence ID" value="NZ_BBZA01000223.1"/>
</dbReference>
<dbReference type="SMART" id="SM01007">
    <property type="entry name" value="Aldolase_II"/>
    <property type="match status" value="1"/>
</dbReference>
<reference evidence="5 7" key="2">
    <citation type="submission" date="2015-07" db="EMBL/GenBank/DDBJ databases">
        <title>Whole genome sequence of Ardenticatena maritima DSM 23922.</title>
        <authorList>
            <person name="Hemp J."/>
            <person name="Ward L.M."/>
            <person name="Pace L.A."/>
            <person name="Fischer W.W."/>
        </authorList>
    </citation>
    <scope>NUCLEOTIDE SEQUENCE [LARGE SCALE GENOMIC DNA]</scope>
    <source>
        <strain evidence="5 7">110S</strain>
    </source>
</reference>
<dbReference type="Gene3D" id="3.40.225.10">
    <property type="entry name" value="Class II aldolase/adducin N-terminal domain"/>
    <property type="match status" value="1"/>
</dbReference>
<dbReference type="Proteomes" id="UP000050502">
    <property type="component" value="Unassembled WGS sequence"/>
</dbReference>
<keyword evidence="6" id="KW-1185">Reference proteome</keyword>
<dbReference type="OrthoDB" id="9794581at2"/>
<dbReference type="GO" id="GO:0019323">
    <property type="term" value="P:pentose catabolic process"/>
    <property type="evidence" value="ECO:0007669"/>
    <property type="project" value="TreeGrafter"/>
</dbReference>
<evidence type="ECO:0000259" key="3">
    <source>
        <dbReference type="SMART" id="SM01007"/>
    </source>
</evidence>
<accession>A0A0M9UDI8</accession>
<dbReference type="InParanoid" id="A0A0M9UDI8"/>
<feature type="domain" description="Class II aldolase/adducin N-terminal" evidence="3">
    <location>
        <begin position="11"/>
        <end position="186"/>
    </location>
</feature>
<dbReference type="GO" id="GO:0008738">
    <property type="term" value="F:L-fuculose-phosphate aldolase activity"/>
    <property type="evidence" value="ECO:0007669"/>
    <property type="project" value="UniProtKB-EC"/>
</dbReference>
<dbReference type="Proteomes" id="UP000037784">
    <property type="component" value="Unassembled WGS sequence"/>
</dbReference>
<dbReference type="GO" id="GO:0005829">
    <property type="term" value="C:cytosol"/>
    <property type="evidence" value="ECO:0007669"/>
    <property type="project" value="TreeGrafter"/>
</dbReference>
<keyword evidence="2 4" id="KW-0456">Lyase</keyword>
<dbReference type="Pfam" id="PF00596">
    <property type="entry name" value="Aldolase_II"/>
    <property type="match status" value="1"/>
</dbReference>
<dbReference type="InterPro" id="IPR050197">
    <property type="entry name" value="Aldolase_class_II_sugar_metab"/>
</dbReference>
<dbReference type="EMBL" id="BBZA01000223">
    <property type="protein sequence ID" value="GAP64020.1"/>
    <property type="molecule type" value="Genomic_DNA"/>
</dbReference>
<dbReference type="GO" id="GO:0046872">
    <property type="term" value="F:metal ion binding"/>
    <property type="evidence" value="ECO:0007669"/>
    <property type="project" value="UniProtKB-KW"/>
</dbReference>
<dbReference type="EC" id="4.1.2.17" evidence="4"/>